<dbReference type="InterPro" id="IPR020471">
    <property type="entry name" value="AKR"/>
</dbReference>
<organism evidence="3">
    <name type="scientific">marine metagenome</name>
    <dbReference type="NCBI Taxonomy" id="408172"/>
    <lineage>
        <taxon>unclassified sequences</taxon>
        <taxon>metagenomes</taxon>
        <taxon>ecological metagenomes</taxon>
    </lineage>
</organism>
<dbReference type="InterPro" id="IPR050523">
    <property type="entry name" value="AKR_Detox_Biosynth"/>
</dbReference>
<evidence type="ECO:0000313" key="3">
    <source>
        <dbReference type="EMBL" id="SVA23762.1"/>
    </source>
</evidence>
<evidence type="ECO:0000256" key="1">
    <source>
        <dbReference type="ARBA" id="ARBA00023002"/>
    </source>
</evidence>
<dbReference type="SUPFAM" id="SSF51430">
    <property type="entry name" value="NAD(P)-linked oxidoreductase"/>
    <property type="match status" value="1"/>
</dbReference>
<dbReference type="GO" id="GO:0005829">
    <property type="term" value="C:cytosol"/>
    <property type="evidence" value="ECO:0007669"/>
    <property type="project" value="TreeGrafter"/>
</dbReference>
<dbReference type="CDD" id="cd19102">
    <property type="entry name" value="AKR_unchar"/>
    <property type="match status" value="1"/>
</dbReference>
<sequence>METRRLGNTDLDLTPIGFGTWAIGGDDWGMGWGPQAEKDSIGSILEGLEAGINWIDTAHAYGFGLSEEMVGKALREWGKPVIVATKCGVLPNDDKTPRRFASRELILKEVEGSLRRLRLDTIGLYQLHWPEPDENVEEAWQTLLDLQTQGKIRWPGVSNYSAGQLGRAAALGPVSSLQPRYSLLNRQIETGGQMEWCRENNCGIVCYSPMESGLLTGKVTREWIDSLPENDWRRHKQEDHPVASLLRPPKLEPFLQLVEKLRVIAEPSGHTVSQLAVAWTLRRPEVTSAIVGARRRGQITETVRAAEWPLGQSELDAAATAADAFRQAID</sequence>
<dbReference type="Pfam" id="PF00248">
    <property type="entry name" value="Aldo_ket_red"/>
    <property type="match status" value="1"/>
</dbReference>
<protein>
    <recommendedName>
        <fullName evidence="2">NADP-dependent oxidoreductase domain-containing protein</fullName>
    </recommendedName>
</protein>
<keyword evidence="1" id="KW-0560">Oxidoreductase</keyword>
<dbReference type="InterPro" id="IPR036812">
    <property type="entry name" value="NAD(P)_OxRdtase_dom_sf"/>
</dbReference>
<dbReference type="Gene3D" id="3.20.20.100">
    <property type="entry name" value="NADP-dependent oxidoreductase domain"/>
    <property type="match status" value="1"/>
</dbReference>
<dbReference type="GO" id="GO:0016491">
    <property type="term" value="F:oxidoreductase activity"/>
    <property type="evidence" value="ECO:0007669"/>
    <property type="project" value="UniProtKB-KW"/>
</dbReference>
<proteinExistence type="predicted"/>
<name>A0A381U672_9ZZZZ</name>
<dbReference type="InterPro" id="IPR023210">
    <property type="entry name" value="NADP_OxRdtase_dom"/>
</dbReference>
<dbReference type="EMBL" id="UINC01005821">
    <property type="protein sequence ID" value="SVA23762.1"/>
    <property type="molecule type" value="Genomic_DNA"/>
</dbReference>
<accession>A0A381U672</accession>
<feature type="domain" description="NADP-dependent oxidoreductase" evidence="2">
    <location>
        <begin position="15"/>
        <end position="317"/>
    </location>
</feature>
<gene>
    <name evidence="3" type="ORF">METZ01_LOCUS76616</name>
</gene>
<dbReference type="PANTHER" id="PTHR43364:SF4">
    <property type="entry name" value="NAD(P)-LINKED OXIDOREDUCTASE SUPERFAMILY PROTEIN"/>
    <property type="match status" value="1"/>
</dbReference>
<dbReference type="AlphaFoldDB" id="A0A381U672"/>
<reference evidence="3" key="1">
    <citation type="submission" date="2018-05" db="EMBL/GenBank/DDBJ databases">
        <authorList>
            <person name="Lanie J.A."/>
            <person name="Ng W.-L."/>
            <person name="Kazmierczak K.M."/>
            <person name="Andrzejewski T.M."/>
            <person name="Davidsen T.M."/>
            <person name="Wayne K.J."/>
            <person name="Tettelin H."/>
            <person name="Glass J.I."/>
            <person name="Rusch D."/>
            <person name="Podicherti R."/>
            <person name="Tsui H.-C.T."/>
            <person name="Winkler M.E."/>
        </authorList>
    </citation>
    <scope>NUCLEOTIDE SEQUENCE</scope>
</reference>
<evidence type="ECO:0000259" key="2">
    <source>
        <dbReference type="Pfam" id="PF00248"/>
    </source>
</evidence>
<dbReference type="PRINTS" id="PR00069">
    <property type="entry name" value="ALDKETRDTASE"/>
</dbReference>
<dbReference type="PANTHER" id="PTHR43364">
    <property type="entry name" value="NADH-SPECIFIC METHYLGLYOXAL REDUCTASE-RELATED"/>
    <property type="match status" value="1"/>
</dbReference>